<gene>
    <name evidence="1" type="ORF">ERS852498_02762</name>
</gene>
<protein>
    <submittedName>
        <fullName evidence="1">Uncharacterized protein</fullName>
    </submittedName>
</protein>
<dbReference type="Proteomes" id="UP000095709">
    <property type="component" value="Unassembled WGS sequence"/>
</dbReference>
<dbReference type="EMBL" id="CZAL01000016">
    <property type="protein sequence ID" value="CUP76369.1"/>
    <property type="molecule type" value="Genomic_DNA"/>
</dbReference>
<name>A0A174R1N8_9FIRM</name>
<reference evidence="1 2" key="1">
    <citation type="submission" date="2015-09" db="EMBL/GenBank/DDBJ databases">
        <authorList>
            <consortium name="Pathogen Informatics"/>
        </authorList>
    </citation>
    <scope>NUCLEOTIDE SEQUENCE [LARGE SCALE GENOMIC DNA]</scope>
    <source>
        <strain evidence="1 2">2789STDY5834885</strain>
    </source>
</reference>
<organism evidence="1 2">
    <name type="scientific">Fusicatenibacter saccharivorans</name>
    <dbReference type="NCBI Taxonomy" id="1150298"/>
    <lineage>
        <taxon>Bacteria</taxon>
        <taxon>Bacillati</taxon>
        <taxon>Bacillota</taxon>
        <taxon>Clostridia</taxon>
        <taxon>Lachnospirales</taxon>
        <taxon>Lachnospiraceae</taxon>
        <taxon>Fusicatenibacter</taxon>
    </lineage>
</organism>
<sequence>MNKNNDCAILTLRTGQLAPKTADGLRNVNFSLTIGRGKEDEKGDLKCNESDRKKILEKEVQKIHIPEEPIPFDDFGKKVRYVKKIRELLDQDAELKEIKLLFGRKGLHQGWYYKNETPLASYVYWYGRGCGREDVCRWAVEASTTIDGLLQVQEPSHMEEIAKLFVCADKDNAVPFRRIYLRDELCWTDEPNYLLVVMSGNIPLLKMFEEKDREMTEDNMEYWEYICYMDQTPGARKTYYSIRRETIVREFYIPNILTAAILSGSPEMLDYCIDHYDIDNMGLAYGEKEALGQAIAGAGEELTEYMIEHYPGLIELAEAEQVMKAGNIPMLRHLLAEHPKHLNWYAALFFNLRDIRTPYMSTPGFPRNADTDVEMYRAFLEWESPEFSMDFILGQIRAELEKPTSRELDLKYYGEQEIQKTYNVNGLFSKKMAREWEKVPGCQERQERLFEFYQELGGEVTEELEKLANRVENSRLIDGLFENF</sequence>
<proteinExistence type="predicted"/>
<accession>A0A174R1N8</accession>
<dbReference type="AlphaFoldDB" id="A0A174R1N8"/>
<evidence type="ECO:0000313" key="2">
    <source>
        <dbReference type="Proteomes" id="UP000095709"/>
    </source>
</evidence>
<dbReference type="RefSeq" id="WP_055267599.1">
    <property type="nucleotide sequence ID" value="NZ_CZAL01000016.1"/>
</dbReference>
<evidence type="ECO:0000313" key="1">
    <source>
        <dbReference type="EMBL" id="CUP76369.1"/>
    </source>
</evidence>